<dbReference type="PANTHER" id="PTHR32248:SF4">
    <property type="entry name" value="RNA POLYMERASE SIGMA-54 FACTOR"/>
    <property type="match status" value="1"/>
</dbReference>
<evidence type="ECO:0000259" key="9">
    <source>
        <dbReference type="Pfam" id="PF04552"/>
    </source>
</evidence>
<dbReference type="InterPro" id="IPR007634">
    <property type="entry name" value="RNA_pol_sigma_54_DNA-bd"/>
</dbReference>
<dbReference type="KEGG" id="obj:EIO64_09530"/>
<sequence>MSLIHLSTELRQELKLTPQLLQSMELLQMNSQELLDYLNQVSEENPLVEQTDLSSLHKAYEALRQKVHWINGGLPEDGHGAMPDRGAADRETESLSAFLCDQLERRRLPKPLLALTRYLAELVDEEGRLSQEDLDGVADLKIPQALTQQALETLQSLDPAGVGARSLSECLLLQLARQDAPSPLDMEIVRRFLPDLGKKHYSLIARELHTTPEEVRAAEKRISALDPCPGRSFQPAEPTLYVRPDLFIAELDGKLQVILNDYYLPRVSISQYYVRLLKESDEPETRAYLQQKMQQAKWLLNSLERRGSTLRQCAEAILETQRAFFAGQTTELVPMTMVTLAERLHLHPSTVSRATREKYLQCRQGTYPLRYFFSRALGEQGPSQQTVKLRLLELIRQEDHSRPLSDQKLAELLAEQGIRIARRTVAKYRTELRLGSAAARKRD</sequence>
<reference evidence="12" key="1">
    <citation type="submission" date="2018-12" db="EMBL/GenBank/DDBJ databases">
        <title>Dusodibacter welbiota gen. nov., sp. nov., isolated from human faeces and emended description of the Oscillibacter genus.</title>
        <authorList>
            <person name="Le Roy T."/>
            <person name="Van der Smissen P."/>
            <person name="Delzenne N."/>
            <person name="Muccioli G."/>
            <person name="Collet J.F."/>
            <person name="Cani P.D."/>
        </authorList>
    </citation>
    <scope>NUCLEOTIDE SEQUENCE [LARGE SCALE GENOMIC DNA]</scope>
    <source>
        <strain evidence="12">J115</strain>
    </source>
</reference>
<dbReference type="EMBL" id="CP034413">
    <property type="protein sequence ID" value="QCI59421.1"/>
    <property type="molecule type" value="Genomic_DNA"/>
</dbReference>
<dbReference type="Gene3D" id="1.10.10.60">
    <property type="entry name" value="Homeodomain-like"/>
    <property type="match status" value="1"/>
</dbReference>
<dbReference type="PROSITE" id="PS00717">
    <property type="entry name" value="SIGMA54_1"/>
    <property type="match status" value="1"/>
</dbReference>
<dbReference type="Gene3D" id="1.10.10.1330">
    <property type="entry name" value="RNA polymerase sigma-54 factor, core-binding domain"/>
    <property type="match status" value="1"/>
</dbReference>
<dbReference type="PROSITE" id="PS00718">
    <property type="entry name" value="SIGMA54_2"/>
    <property type="match status" value="1"/>
</dbReference>
<organism evidence="11 12">
    <name type="scientific">Dysosmobacter welbionis</name>
    <dbReference type="NCBI Taxonomy" id="2093857"/>
    <lineage>
        <taxon>Bacteria</taxon>
        <taxon>Bacillati</taxon>
        <taxon>Bacillota</taxon>
        <taxon>Clostridia</taxon>
        <taxon>Eubacteriales</taxon>
        <taxon>Oscillospiraceae</taxon>
        <taxon>Dysosmobacter</taxon>
    </lineage>
</organism>
<evidence type="ECO:0000256" key="3">
    <source>
        <dbReference type="ARBA" id="ARBA00022679"/>
    </source>
</evidence>
<keyword evidence="4" id="KW-0548">Nucleotidyltransferase</keyword>
<keyword evidence="6" id="KW-0731">Sigma factor</keyword>
<keyword evidence="8" id="KW-0804">Transcription</keyword>
<evidence type="ECO:0000256" key="2">
    <source>
        <dbReference type="ARBA" id="ARBA00022478"/>
    </source>
</evidence>
<feature type="domain" description="RNA polymerase sigma factor 54 core-binding" evidence="10">
    <location>
        <begin position="91"/>
        <end position="273"/>
    </location>
</feature>
<dbReference type="PRINTS" id="PR00045">
    <property type="entry name" value="SIGMA54FCT"/>
</dbReference>
<keyword evidence="3" id="KW-0808">Transferase</keyword>
<evidence type="ECO:0000256" key="5">
    <source>
        <dbReference type="ARBA" id="ARBA00023015"/>
    </source>
</evidence>
<dbReference type="GO" id="GO:0016987">
    <property type="term" value="F:sigma factor activity"/>
    <property type="evidence" value="ECO:0007669"/>
    <property type="project" value="UniProtKB-KW"/>
</dbReference>
<keyword evidence="12" id="KW-1185">Reference proteome</keyword>
<dbReference type="Pfam" id="PF00309">
    <property type="entry name" value="Sigma54_AID"/>
    <property type="match status" value="1"/>
</dbReference>
<dbReference type="Proteomes" id="UP000298642">
    <property type="component" value="Chromosome"/>
</dbReference>
<evidence type="ECO:0000256" key="6">
    <source>
        <dbReference type="ARBA" id="ARBA00023082"/>
    </source>
</evidence>
<dbReference type="GO" id="GO:0006352">
    <property type="term" value="P:DNA-templated transcription initiation"/>
    <property type="evidence" value="ECO:0007669"/>
    <property type="project" value="InterPro"/>
</dbReference>
<evidence type="ECO:0000313" key="12">
    <source>
        <dbReference type="Proteomes" id="UP000298642"/>
    </source>
</evidence>
<accession>A0A4D7APB4</accession>
<dbReference type="PIRSF" id="PIRSF000774">
    <property type="entry name" value="RpoN"/>
    <property type="match status" value="1"/>
</dbReference>
<feature type="domain" description="RNA polymerase sigma factor 54 DNA-binding" evidence="9">
    <location>
        <begin position="287"/>
        <end position="442"/>
    </location>
</feature>
<proteinExistence type="inferred from homology"/>
<keyword evidence="2" id="KW-0240">DNA-directed RNA polymerase</keyword>
<dbReference type="RefSeq" id="WP_136891270.1">
    <property type="nucleotide sequence ID" value="NZ_CAUWCU010000020.1"/>
</dbReference>
<dbReference type="GO" id="GO:0016779">
    <property type="term" value="F:nucleotidyltransferase activity"/>
    <property type="evidence" value="ECO:0007669"/>
    <property type="project" value="UniProtKB-KW"/>
</dbReference>
<evidence type="ECO:0000313" key="11">
    <source>
        <dbReference type="EMBL" id="QCI59421.1"/>
    </source>
</evidence>
<evidence type="ECO:0000256" key="1">
    <source>
        <dbReference type="ARBA" id="ARBA00008798"/>
    </source>
</evidence>
<evidence type="ECO:0000256" key="7">
    <source>
        <dbReference type="ARBA" id="ARBA00023125"/>
    </source>
</evidence>
<comment type="similarity">
    <text evidence="1">Belongs to the sigma-54 factor family.</text>
</comment>
<dbReference type="PANTHER" id="PTHR32248">
    <property type="entry name" value="RNA POLYMERASE SIGMA-54 FACTOR"/>
    <property type="match status" value="1"/>
</dbReference>
<protein>
    <submittedName>
        <fullName evidence="11">RNA polymerase factor sigma-54</fullName>
    </submittedName>
</protein>
<dbReference type="NCBIfam" id="TIGR02395">
    <property type="entry name" value="rpoN_sigma"/>
    <property type="match status" value="1"/>
</dbReference>
<keyword evidence="7" id="KW-0238">DNA-binding</keyword>
<evidence type="ECO:0000256" key="8">
    <source>
        <dbReference type="ARBA" id="ARBA00023163"/>
    </source>
</evidence>
<evidence type="ECO:0000259" key="10">
    <source>
        <dbReference type="Pfam" id="PF04963"/>
    </source>
</evidence>
<evidence type="ECO:0000256" key="4">
    <source>
        <dbReference type="ARBA" id="ARBA00022695"/>
    </source>
</evidence>
<dbReference type="InterPro" id="IPR038709">
    <property type="entry name" value="RpoN_core-bd_sf"/>
</dbReference>
<dbReference type="GO" id="GO:0003677">
    <property type="term" value="F:DNA binding"/>
    <property type="evidence" value="ECO:0007669"/>
    <property type="project" value="UniProtKB-KW"/>
</dbReference>
<name>A0A4D7APB4_9FIRM</name>
<dbReference type="PROSITE" id="PS50044">
    <property type="entry name" value="SIGMA54_3"/>
    <property type="match status" value="1"/>
</dbReference>
<dbReference type="GO" id="GO:0001216">
    <property type="term" value="F:DNA-binding transcription activator activity"/>
    <property type="evidence" value="ECO:0007669"/>
    <property type="project" value="InterPro"/>
</dbReference>
<dbReference type="Pfam" id="PF04552">
    <property type="entry name" value="Sigma54_DBD"/>
    <property type="match status" value="1"/>
</dbReference>
<dbReference type="InterPro" id="IPR007046">
    <property type="entry name" value="RNA_pol_sigma_54_core-bd"/>
</dbReference>
<dbReference type="Pfam" id="PF04963">
    <property type="entry name" value="Sigma54_CBD"/>
    <property type="match status" value="1"/>
</dbReference>
<dbReference type="InterPro" id="IPR000394">
    <property type="entry name" value="RNA_pol_sigma_54"/>
</dbReference>
<dbReference type="GO" id="GO:0000428">
    <property type="term" value="C:DNA-directed RNA polymerase complex"/>
    <property type="evidence" value="ECO:0007669"/>
    <property type="project" value="UniProtKB-KW"/>
</dbReference>
<gene>
    <name evidence="11" type="primary">rpoN</name>
    <name evidence="11" type="ORF">EIO64_09530</name>
</gene>
<keyword evidence="5" id="KW-0805">Transcription regulation</keyword>
<dbReference type="AlphaFoldDB" id="A0A4D7APB4"/>
<dbReference type="GeneID" id="89520761"/>